<comment type="caution">
    <text evidence="3">The sequence shown here is derived from an EMBL/GenBank/DDBJ whole genome shotgun (WGS) entry which is preliminary data.</text>
</comment>
<gene>
    <name evidence="3" type="ORF">NBRC116598_36200</name>
</gene>
<dbReference type="Pfam" id="PF00582">
    <property type="entry name" value="Usp"/>
    <property type="match status" value="1"/>
</dbReference>
<dbReference type="PANTHER" id="PTHR46268">
    <property type="entry name" value="STRESS RESPONSE PROTEIN NHAX"/>
    <property type="match status" value="1"/>
</dbReference>
<protein>
    <submittedName>
        <fullName evidence="3">Universal stress protein</fullName>
    </submittedName>
</protein>
<dbReference type="SUPFAM" id="SSF52402">
    <property type="entry name" value="Adenine nucleotide alpha hydrolases-like"/>
    <property type="match status" value="1"/>
</dbReference>
<reference evidence="3 4" key="1">
    <citation type="submission" date="2024-04" db="EMBL/GenBank/DDBJ databases">
        <title>Draft genome sequence of Pseudophaeobacter arcticus NBRC 116598.</title>
        <authorList>
            <person name="Miyakawa T."/>
            <person name="Kusuya Y."/>
            <person name="Miura T."/>
        </authorList>
    </citation>
    <scope>NUCLEOTIDE SEQUENCE [LARGE SCALE GENOMIC DNA]</scope>
    <source>
        <strain evidence="3 4">SU-CL00105</strain>
    </source>
</reference>
<organism evidence="3 4">
    <name type="scientific">Pseudophaeobacter arcticus</name>
    <dbReference type="NCBI Taxonomy" id="385492"/>
    <lineage>
        <taxon>Bacteria</taxon>
        <taxon>Pseudomonadati</taxon>
        <taxon>Pseudomonadota</taxon>
        <taxon>Alphaproteobacteria</taxon>
        <taxon>Rhodobacterales</taxon>
        <taxon>Paracoccaceae</taxon>
        <taxon>Pseudophaeobacter</taxon>
    </lineage>
</organism>
<dbReference type="InterPro" id="IPR006016">
    <property type="entry name" value="UspA"/>
</dbReference>
<dbReference type="Proteomes" id="UP001441944">
    <property type="component" value="Unassembled WGS sequence"/>
</dbReference>
<evidence type="ECO:0000313" key="4">
    <source>
        <dbReference type="Proteomes" id="UP001441944"/>
    </source>
</evidence>
<evidence type="ECO:0000313" key="3">
    <source>
        <dbReference type="EMBL" id="GAA6198175.1"/>
    </source>
</evidence>
<dbReference type="PANTHER" id="PTHR46268:SF6">
    <property type="entry name" value="UNIVERSAL STRESS PROTEIN UP12"/>
    <property type="match status" value="1"/>
</dbReference>
<keyword evidence="4" id="KW-1185">Reference proteome</keyword>
<accession>A0ABQ0AQQ5</accession>
<proteinExistence type="inferred from homology"/>
<dbReference type="PRINTS" id="PR01438">
    <property type="entry name" value="UNVRSLSTRESS"/>
</dbReference>
<dbReference type="CDD" id="cd00293">
    <property type="entry name" value="USP-like"/>
    <property type="match status" value="1"/>
</dbReference>
<dbReference type="RefSeq" id="WP_348154058.1">
    <property type="nucleotide sequence ID" value="NZ_BAABWU010000019.1"/>
</dbReference>
<feature type="domain" description="UspA" evidence="2">
    <location>
        <begin position="1"/>
        <end position="143"/>
    </location>
</feature>
<dbReference type="InterPro" id="IPR014729">
    <property type="entry name" value="Rossmann-like_a/b/a_fold"/>
</dbReference>
<dbReference type="InterPro" id="IPR006015">
    <property type="entry name" value="Universal_stress_UspA"/>
</dbReference>
<name>A0ABQ0AQQ5_9RHOB</name>
<evidence type="ECO:0000256" key="1">
    <source>
        <dbReference type="ARBA" id="ARBA00008791"/>
    </source>
</evidence>
<dbReference type="Gene3D" id="3.40.50.620">
    <property type="entry name" value="HUPs"/>
    <property type="match status" value="1"/>
</dbReference>
<comment type="similarity">
    <text evidence="1">Belongs to the universal stress protein A family.</text>
</comment>
<sequence length="147" mass="15895">MIKSVLCAVELSDKATDKMVLEQAARMADLDGAQLDVVNVLPDFGESWVSGFFESHHHEKAVEETTATLKSICAEILGQERNAKIRHVVATGTAYQEILKVAEAAGSDLIVVGAHKPDLKDYLLGPNAARVIRHSECSVFVVRGPKA</sequence>
<evidence type="ECO:0000259" key="2">
    <source>
        <dbReference type="Pfam" id="PF00582"/>
    </source>
</evidence>
<dbReference type="EMBL" id="BAABWU010000019">
    <property type="protein sequence ID" value="GAA6198175.1"/>
    <property type="molecule type" value="Genomic_DNA"/>
</dbReference>